<comment type="catalytic activity">
    <reaction evidence="5">
        <text>a 5'-end (N(2),N(7)-dimethyl 5'-triphosphoguanosine)-ribonucleoside in snRNA + S-adenosyl-L-methionine = a 5'-end (N(2),N(2),N(7)-trimethyl 5'-triphosphoguanosine)-ribonucleoside in snRNA + S-adenosyl-L-homocysteine + H(+)</text>
        <dbReference type="Rhea" id="RHEA:78479"/>
        <dbReference type="Rhea" id="RHEA-COMP:19087"/>
        <dbReference type="Rhea" id="RHEA-COMP:19089"/>
        <dbReference type="ChEBI" id="CHEBI:15378"/>
        <dbReference type="ChEBI" id="CHEBI:57856"/>
        <dbReference type="ChEBI" id="CHEBI:59789"/>
        <dbReference type="ChEBI" id="CHEBI:167623"/>
        <dbReference type="ChEBI" id="CHEBI:172880"/>
    </reaction>
    <physiologicalReaction direction="left-to-right" evidence="5">
        <dbReference type="Rhea" id="RHEA:78480"/>
    </physiologicalReaction>
</comment>
<evidence type="ECO:0000313" key="9">
    <source>
        <dbReference type="EMBL" id="CAD8898538.1"/>
    </source>
</evidence>
<feature type="compositionally biased region" description="Polar residues" evidence="8">
    <location>
        <begin position="14"/>
        <end position="24"/>
    </location>
</feature>
<comment type="catalytic activity">
    <reaction evidence="6">
        <text>a 5'-end (N(7)-methyl 5'-triphosphoguanosine)-ribonucleoside in snRNA + S-adenosyl-L-methionine = a 5'-end (N(2),N(7)-dimethyl 5'-triphosphoguanosine)-ribonucleoside in snRNA + S-adenosyl-L-homocysteine + H(+)</text>
        <dbReference type="Rhea" id="RHEA:78471"/>
        <dbReference type="Rhea" id="RHEA-COMP:19085"/>
        <dbReference type="Rhea" id="RHEA-COMP:19087"/>
        <dbReference type="ChEBI" id="CHEBI:15378"/>
        <dbReference type="ChEBI" id="CHEBI:57856"/>
        <dbReference type="ChEBI" id="CHEBI:59789"/>
        <dbReference type="ChEBI" id="CHEBI:156461"/>
        <dbReference type="ChEBI" id="CHEBI:172880"/>
    </reaction>
    <physiologicalReaction direction="left-to-right" evidence="6">
        <dbReference type="Rhea" id="RHEA:78472"/>
    </physiologicalReaction>
</comment>
<accession>A0A7S1BUP3</accession>
<comment type="similarity">
    <text evidence="2">Belongs to the methyltransferase superfamily. Trimethylguanosine synthase family.</text>
</comment>
<evidence type="ECO:0000256" key="4">
    <source>
        <dbReference type="ARBA" id="ARBA00048740"/>
    </source>
</evidence>
<dbReference type="GO" id="GO:0005634">
    <property type="term" value="C:nucleus"/>
    <property type="evidence" value="ECO:0007669"/>
    <property type="project" value="TreeGrafter"/>
</dbReference>
<evidence type="ECO:0000256" key="5">
    <source>
        <dbReference type="ARBA" id="ARBA00048763"/>
    </source>
</evidence>
<evidence type="ECO:0000256" key="3">
    <source>
        <dbReference type="ARBA" id="ARBA00047418"/>
    </source>
</evidence>
<evidence type="ECO:0000256" key="8">
    <source>
        <dbReference type="SAM" id="MobiDB-lite"/>
    </source>
</evidence>
<dbReference type="PANTHER" id="PTHR14741">
    <property type="entry name" value="S-ADENOSYLMETHIONINE-DEPENDENT METHYLTRANSFERASE RELATED"/>
    <property type="match status" value="1"/>
</dbReference>
<feature type="compositionally biased region" description="Basic residues" evidence="8">
    <location>
        <begin position="208"/>
        <end position="217"/>
    </location>
</feature>
<protein>
    <recommendedName>
        <fullName evidence="1">Trimethylguanosine synthase</fullName>
    </recommendedName>
    <alternativeName>
        <fullName evidence="7">Cap-specific guanine-N(2) methyltransferase</fullName>
    </alternativeName>
</protein>
<evidence type="ECO:0000256" key="2">
    <source>
        <dbReference type="ARBA" id="ARBA00025783"/>
    </source>
</evidence>
<comment type="catalytic activity">
    <reaction evidence="4">
        <text>a 5'-end (N(7)-methyl 5'-triphosphoguanosine)-ribonucleoside in snoRNA + S-adenosyl-L-methionine = a 5'-end (N(2),N(7)-dimethyl 5'-triphosphoguanosine)-ribonucleoside in snoRNA + S-adenosyl-L-homocysteine + H(+)</text>
        <dbReference type="Rhea" id="RHEA:78475"/>
        <dbReference type="Rhea" id="RHEA-COMP:19086"/>
        <dbReference type="Rhea" id="RHEA-COMP:19088"/>
        <dbReference type="ChEBI" id="CHEBI:15378"/>
        <dbReference type="ChEBI" id="CHEBI:57856"/>
        <dbReference type="ChEBI" id="CHEBI:59789"/>
        <dbReference type="ChEBI" id="CHEBI:156461"/>
        <dbReference type="ChEBI" id="CHEBI:172880"/>
    </reaction>
    <physiologicalReaction direction="left-to-right" evidence="4">
        <dbReference type="Rhea" id="RHEA:78476"/>
    </physiologicalReaction>
</comment>
<feature type="region of interest" description="Disordered" evidence="8">
    <location>
        <begin position="198"/>
        <end position="242"/>
    </location>
</feature>
<dbReference type="PANTHER" id="PTHR14741:SF32">
    <property type="entry name" value="TRIMETHYLGUANOSINE SYNTHASE"/>
    <property type="match status" value="1"/>
</dbReference>
<evidence type="ECO:0000256" key="1">
    <source>
        <dbReference type="ARBA" id="ARBA00018517"/>
    </source>
</evidence>
<dbReference type="EMBL" id="HBFR01035361">
    <property type="protein sequence ID" value="CAD8898538.1"/>
    <property type="molecule type" value="Transcribed_RNA"/>
</dbReference>
<dbReference type="Gene3D" id="3.40.50.150">
    <property type="entry name" value="Vaccinia Virus protein VP39"/>
    <property type="match status" value="1"/>
</dbReference>
<dbReference type="InterPro" id="IPR019012">
    <property type="entry name" value="RNA_cap_Gua-N2-MeTrfase"/>
</dbReference>
<dbReference type="AlphaFoldDB" id="A0A7S1BUP3"/>
<comment type="catalytic activity">
    <reaction evidence="3">
        <text>a 5'-end (N(2),N(7)-dimethyl 5'-triphosphoguanosine)-ribonucleoside in snoRNA + S-adenosyl-L-methionine = a 5'-end (N(2),N(2),N(7)-trimethyl 5'-triphosphoguanosine)-ribonucleoside in snoRNA + S-adenosyl-L-homocysteine + H(+)</text>
        <dbReference type="Rhea" id="RHEA:78507"/>
        <dbReference type="Rhea" id="RHEA-COMP:19088"/>
        <dbReference type="Rhea" id="RHEA-COMP:19090"/>
        <dbReference type="ChEBI" id="CHEBI:15378"/>
        <dbReference type="ChEBI" id="CHEBI:57856"/>
        <dbReference type="ChEBI" id="CHEBI:59789"/>
        <dbReference type="ChEBI" id="CHEBI:167623"/>
        <dbReference type="ChEBI" id="CHEBI:172880"/>
    </reaction>
    <physiologicalReaction direction="left-to-right" evidence="3">
        <dbReference type="Rhea" id="RHEA:78508"/>
    </physiologicalReaction>
</comment>
<sequence length="527" mass="58338">MGRRKKSKRKLQQDIANTSFNSGNKILDDSNAKCTLSPEVHPPHKKLKTASPASSVGNIVSPSPSITPIFSHKRKIMAVAVTRIDLTDLLLSPMPDVFERYDCIDAMPLLSDEAQSVVNSQPKKTHEGTELIHEPPEVDADDEKKEKALKLDGTIPLDCNPWRIYGRCKKHKKNKCRYRHIASMRGAERKHFVQVIKTPSANTLAAQGKKKSGKKRRQSYDNSTAPNGDCGDGIPNPDPVHTPNKYWAQRRRLFSKFDEGIQLDPESWYSVTPEAIADHVAHRVFAWRNILGGNNGKFVLLDAFGGCGGNTIAFSKKWPGDGCFGDRLIVCVDIDRQKLRMAAHNAKIYGVDSRSVVFIHGDALCILKLYEHGLRKNVITIRSDIKETDKPTMEICNGYRIGGLEQLPDHVDLTFLSPPWGGVGYGTVGQNGFHLKDILLREDGRKDVCGAPPVSTDGVGLLKMAAQATHDAAVIYFLPRNINLISLGAAAAECVYSECGVIEVEENWLKGKLKTTTAYMCSKDAWK</sequence>
<gene>
    <name evidence="9" type="ORF">CHYS00102_LOCUS25752</name>
</gene>
<name>A0A7S1BUP3_9STRA</name>
<reference evidence="9" key="1">
    <citation type="submission" date="2021-01" db="EMBL/GenBank/DDBJ databases">
        <authorList>
            <person name="Corre E."/>
            <person name="Pelletier E."/>
            <person name="Niang G."/>
            <person name="Scheremetjew M."/>
            <person name="Finn R."/>
            <person name="Kale V."/>
            <person name="Holt S."/>
            <person name="Cochrane G."/>
            <person name="Meng A."/>
            <person name="Brown T."/>
            <person name="Cohen L."/>
        </authorList>
    </citation>
    <scope>NUCLEOTIDE SEQUENCE</scope>
    <source>
        <strain evidence="9">308</strain>
    </source>
</reference>
<feature type="region of interest" description="Disordered" evidence="8">
    <location>
        <begin position="1"/>
        <end position="57"/>
    </location>
</feature>
<evidence type="ECO:0000256" key="6">
    <source>
        <dbReference type="ARBA" id="ARBA00049075"/>
    </source>
</evidence>
<dbReference type="SUPFAM" id="SSF53335">
    <property type="entry name" value="S-adenosyl-L-methionine-dependent methyltransferases"/>
    <property type="match status" value="1"/>
</dbReference>
<dbReference type="InterPro" id="IPR029063">
    <property type="entry name" value="SAM-dependent_MTases_sf"/>
</dbReference>
<evidence type="ECO:0000256" key="7">
    <source>
        <dbReference type="ARBA" id="ARBA00049790"/>
    </source>
</evidence>
<dbReference type="Pfam" id="PF09445">
    <property type="entry name" value="Methyltransf_15"/>
    <property type="match status" value="1"/>
</dbReference>
<organism evidence="9">
    <name type="scientific">Corethron hystrix</name>
    <dbReference type="NCBI Taxonomy" id="216773"/>
    <lineage>
        <taxon>Eukaryota</taxon>
        <taxon>Sar</taxon>
        <taxon>Stramenopiles</taxon>
        <taxon>Ochrophyta</taxon>
        <taxon>Bacillariophyta</taxon>
        <taxon>Coscinodiscophyceae</taxon>
        <taxon>Corethrophycidae</taxon>
        <taxon>Corethrales</taxon>
        <taxon>Corethraceae</taxon>
        <taxon>Corethron</taxon>
    </lineage>
</organism>
<proteinExistence type="inferred from homology"/>
<feature type="compositionally biased region" description="Basic residues" evidence="8">
    <location>
        <begin position="1"/>
        <end position="10"/>
    </location>
</feature>
<dbReference type="GO" id="GO:0071164">
    <property type="term" value="F:RNA cap trimethylguanosine synthase activity"/>
    <property type="evidence" value="ECO:0007669"/>
    <property type="project" value="TreeGrafter"/>
</dbReference>